<gene>
    <name evidence="2" type="ORF">EXIGLDRAFT_781765</name>
</gene>
<sequence length="345" mass="37727">MHHPRDPSYKLSFVDIDLQGMPVLPNSNACGLDPRDTKGYYVKIYAILAAFALPWLYWIYSLCLYEKSWWPNYYQSFAENIISDHPVLYVVLLWLATGAAMVIAYDLYSHAKDIEQGLGNSYQPIRSSVGRFFCAWIYVVILFSSPFFLVVSAATLEIAQNIYDRPECSGDTPVTVFLYRGGAGEAPRAEVLDPYFPGARASVVFSLNWDSSSNATDATTLSLSRGGGSAEPLNILYDLAAGTATLPELNLAATFDPSNIGLLRIPDLDMSVETYEWKQGSMSGASVRAVNGMGSTRLVLAIKKYSPGDRSVLSACVAREEGQTAATVLVPLGLAMSYHAIDTMS</sequence>
<keyword evidence="1" id="KW-0812">Transmembrane</keyword>
<name>A0A165B565_EXIGL</name>
<proteinExistence type="predicted"/>
<feature type="transmembrane region" description="Helical" evidence="1">
    <location>
        <begin position="129"/>
        <end position="151"/>
    </location>
</feature>
<keyword evidence="1" id="KW-1133">Transmembrane helix</keyword>
<evidence type="ECO:0000256" key="1">
    <source>
        <dbReference type="SAM" id="Phobius"/>
    </source>
</evidence>
<dbReference type="InParanoid" id="A0A165B565"/>
<reference evidence="2 3" key="1">
    <citation type="journal article" date="2016" name="Mol. Biol. Evol.">
        <title>Comparative Genomics of Early-Diverging Mushroom-Forming Fungi Provides Insights into the Origins of Lignocellulose Decay Capabilities.</title>
        <authorList>
            <person name="Nagy L.G."/>
            <person name="Riley R."/>
            <person name="Tritt A."/>
            <person name="Adam C."/>
            <person name="Daum C."/>
            <person name="Floudas D."/>
            <person name="Sun H."/>
            <person name="Yadav J.S."/>
            <person name="Pangilinan J."/>
            <person name="Larsson K.H."/>
            <person name="Matsuura K."/>
            <person name="Barry K."/>
            <person name="Labutti K."/>
            <person name="Kuo R."/>
            <person name="Ohm R.A."/>
            <person name="Bhattacharya S.S."/>
            <person name="Shirouzu T."/>
            <person name="Yoshinaga Y."/>
            <person name="Martin F.M."/>
            <person name="Grigoriev I.V."/>
            <person name="Hibbett D.S."/>
        </authorList>
    </citation>
    <scope>NUCLEOTIDE SEQUENCE [LARGE SCALE GENOMIC DNA]</scope>
    <source>
        <strain evidence="2 3">HHB12029</strain>
    </source>
</reference>
<feature type="transmembrane region" description="Helical" evidence="1">
    <location>
        <begin position="40"/>
        <end position="60"/>
    </location>
</feature>
<protein>
    <submittedName>
        <fullName evidence="2">Uncharacterized protein</fullName>
    </submittedName>
</protein>
<keyword evidence="3" id="KW-1185">Reference proteome</keyword>
<evidence type="ECO:0000313" key="2">
    <source>
        <dbReference type="EMBL" id="KZV79841.1"/>
    </source>
</evidence>
<accession>A0A165B565</accession>
<evidence type="ECO:0000313" key="3">
    <source>
        <dbReference type="Proteomes" id="UP000077266"/>
    </source>
</evidence>
<dbReference type="EMBL" id="KV426554">
    <property type="protein sequence ID" value="KZV79841.1"/>
    <property type="molecule type" value="Genomic_DNA"/>
</dbReference>
<keyword evidence="1" id="KW-0472">Membrane</keyword>
<dbReference type="Proteomes" id="UP000077266">
    <property type="component" value="Unassembled WGS sequence"/>
</dbReference>
<organism evidence="2 3">
    <name type="scientific">Exidia glandulosa HHB12029</name>
    <dbReference type="NCBI Taxonomy" id="1314781"/>
    <lineage>
        <taxon>Eukaryota</taxon>
        <taxon>Fungi</taxon>
        <taxon>Dikarya</taxon>
        <taxon>Basidiomycota</taxon>
        <taxon>Agaricomycotina</taxon>
        <taxon>Agaricomycetes</taxon>
        <taxon>Auriculariales</taxon>
        <taxon>Exidiaceae</taxon>
        <taxon>Exidia</taxon>
    </lineage>
</organism>
<feature type="transmembrane region" description="Helical" evidence="1">
    <location>
        <begin position="87"/>
        <end position="108"/>
    </location>
</feature>
<dbReference type="AlphaFoldDB" id="A0A165B565"/>